<keyword evidence="1" id="KW-0677">Repeat</keyword>
<comment type="caution">
    <text evidence="3">The sequence shown here is derived from an EMBL/GenBank/DDBJ whole genome shotgun (WGS) entry which is preliminary data.</text>
</comment>
<dbReference type="VEuPathDB" id="FungiDB:RhiirA1_311333"/>
<evidence type="ECO:0000313" key="4">
    <source>
        <dbReference type="Proteomes" id="UP000234323"/>
    </source>
</evidence>
<reference evidence="3 4" key="1">
    <citation type="submission" date="2015-10" db="EMBL/GenBank/DDBJ databases">
        <title>Genome analyses suggest a sexual origin of heterokaryosis in a supposedly ancient asexual fungus.</title>
        <authorList>
            <person name="Ropars J."/>
            <person name="Sedzielewska K."/>
            <person name="Noel J."/>
            <person name="Charron P."/>
            <person name="Farinelli L."/>
            <person name="Marton T."/>
            <person name="Kruger M."/>
            <person name="Pelin A."/>
            <person name="Brachmann A."/>
            <person name="Corradi N."/>
        </authorList>
    </citation>
    <scope>NUCLEOTIDE SEQUENCE [LARGE SCALE GENOMIC DNA]</scope>
    <source>
        <strain evidence="3 4">A4</strain>
    </source>
</reference>
<sequence length="91" mass="10504">DDFRRRGNDYFASNNYIAAIYEYTNGIKLEPQNVILLTNRAEAYLRLEQFYNALKDTYIALTHDPNNLKAAYRKGKALCGLKCYKDASNTL</sequence>
<gene>
    <name evidence="3" type="ORF">RhiirA4_283152</name>
</gene>
<evidence type="ECO:0000256" key="1">
    <source>
        <dbReference type="ARBA" id="ARBA00022737"/>
    </source>
</evidence>
<protein>
    <submittedName>
        <fullName evidence="3">TPR-like protein</fullName>
    </submittedName>
</protein>
<dbReference type="Pfam" id="PF13414">
    <property type="entry name" value="TPR_11"/>
    <property type="match status" value="1"/>
</dbReference>
<dbReference type="Gene3D" id="1.25.40.10">
    <property type="entry name" value="Tetratricopeptide repeat domain"/>
    <property type="match status" value="1"/>
</dbReference>
<evidence type="ECO:0000256" key="2">
    <source>
        <dbReference type="ARBA" id="ARBA00022803"/>
    </source>
</evidence>
<feature type="non-terminal residue" evidence="3">
    <location>
        <position position="91"/>
    </location>
</feature>
<dbReference type="EMBL" id="LLXI01002828">
    <property type="protein sequence ID" value="PKY58063.1"/>
    <property type="molecule type" value="Genomic_DNA"/>
</dbReference>
<keyword evidence="2" id="KW-0802">TPR repeat</keyword>
<dbReference type="GO" id="GO:0051879">
    <property type="term" value="F:Hsp90 protein binding"/>
    <property type="evidence" value="ECO:0007669"/>
    <property type="project" value="TreeGrafter"/>
</dbReference>
<evidence type="ECO:0000313" key="3">
    <source>
        <dbReference type="EMBL" id="PKY58063.1"/>
    </source>
</evidence>
<dbReference type="SUPFAM" id="SSF48452">
    <property type="entry name" value="TPR-like"/>
    <property type="match status" value="1"/>
</dbReference>
<dbReference type="PANTHER" id="PTHR22904">
    <property type="entry name" value="TPR REPEAT CONTAINING PROTEIN"/>
    <property type="match status" value="1"/>
</dbReference>
<dbReference type="AlphaFoldDB" id="A0A2I1HGP6"/>
<dbReference type="PANTHER" id="PTHR22904:SF523">
    <property type="entry name" value="STRESS-INDUCED-PHOSPHOPROTEIN 1"/>
    <property type="match status" value="1"/>
</dbReference>
<dbReference type="InterPro" id="IPR011990">
    <property type="entry name" value="TPR-like_helical_dom_sf"/>
</dbReference>
<dbReference type="InterPro" id="IPR019734">
    <property type="entry name" value="TPR_rpt"/>
</dbReference>
<dbReference type="SMART" id="SM00028">
    <property type="entry name" value="TPR"/>
    <property type="match status" value="2"/>
</dbReference>
<keyword evidence="4" id="KW-1185">Reference proteome</keyword>
<proteinExistence type="predicted"/>
<dbReference type="Proteomes" id="UP000234323">
    <property type="component" value="Unassembled WGS sequence"/>
</dbReference>
<name>A0A2I1HGP6_9GLOM</name>
<organism evidence="3 4">
    <name type="scientific">Rhizophagus irregularis</name>
    <dbReference type="NCBI Taxonomy" id="588596"/>
    <lineage>
        <taxon>Eukaryota</taxon>
        <taxon>Fungi</taxon>
        <taxon>Fungi incertae sedis</taxon>
        <taxon>Mucoromycota</taxon>
        <taxon>Glomeromycotina</taxon>
        <taxon>Glomeromycetes</taxon>
        <taxon>Glomerales</taxon>
        <taxon>Glomeraceae</taxon>
        <taxon>Rhizophagus</taxon>
    </lineage>
</organism>
<feature type="non-terminal residue" evidence="3">
    <location>
        <position position="1"/>
    </location>
</feature>
<accession>A0A2I1HGP6</accession>